<dbReference type="SUPFAM" id="SSF69012">
    <property type="entry name" value="alpha-ketoacid dehydrogenase kinase, N-terminal domain"/>
    <property type="match status" value="1"/>
</dbReference>
<keyword evidence="3 8" id="KW-0808">Transferase</keyword>
<proteinExistence type="inferred from homology"/>
<dbReference type="GeneID" id="88172852"/>
<dbReference type="EMBL" id="CP138895">
    <property type="protein sequence ID" value="WPK24513.1"/>
    <property type="molecule type" value="Genomic_DNA"/>
</dbReference>
<evidence type="ECO:0000256" key="2">
    <source>
        <dbReference type="ARBA" id="ARBA00022553"/>
    </source>
</evidence>
<evidence type="ECO:0000256" key="6">
    <source>
        <dbReference type="ARBA" id="ARBA00022840"/>
    </source>
</evidence>
<comment type="subcellular location">
    <subcellularLocation>
        <location evidence="8">Mitochondrion matrix</location>
    </subcellularLocation>
</comment>
<dbReference type="Pfam" id="PF02518">
    <property type="entry name" value="HATPase_c"/>
    <property type="match status" value="1"/>
</dbReference>
<name>A0AAX4H7Q6_9ASCO</name>
<dbReference type="InterPro" id="IPR003594">
    <property type="entry name" value="HATPase_dom"/>
</dbReference>
<accession>A0AAX4H7Q6</accession>
<sequence length="430" mass="49777">MIRLSRNLKLSRSLRNVNFVKCYSTEFSDQQREFLQEYKIRLSLERLIYHYASQPLSKFSMLALYEQSRKLNNTTILQIAQETVESLLAYNARRLRKFRNLPYLVMLNPAISELYNMYLQSMSILLRASLYPPTTLEENDRFSEEVLSEFIAIHADALPTLSKGFGEVMHLLTETQVKQFLDQHLSERISMRLIAHQHILLSNSLRSTDFEKGGNYNGVIKLLNIRDVIKKNRDFVNDICQMKYDQICRVKIDTNLKSGGFWNLRDDFPDSVPMTNDDPIIFPYIEYHLDYIFQELFKNSFRAHIENEVAEPVQVTISTSSSPSYMELRIRDRGKGIPPKIVKHIFDYSYTTYESGEGDSYKTLNVPPGLGGNTVAGMGYGLPLLKSYIEIFNDTLSYDPEDESPKMKGLLSVQSYWGWGTDVYLKTVGQ</sequence>
<dbReference type="Pfam" id="PF10436">
    <property type="entry name" value="BCDHK_Adom3"/>
    <property type="match status" value="1"/>
</dbReference>
<evidence type="ECO:0000259" key="9">
    <source>
        <dbReference type="PROSITE" id="PS50109"/>
    </source>
</evidence>
<keyword evidence="5 8" id="KW-0418">Kinase</keyword>
<feature type="domain" description="Histidine kinase" evidence="9">
    <location>
        <begin position="289"/>
        <end position="430"/>
    </location>
</feature>
<keyword evidence="2" id="KW-0597">Phosphoprotein</keyword>
<dbReference type="SUPFAM" id="SSF55874">
    <property type="entry name" value="ATPase domain of HSP90 chaperone/DNA topoisomerase II/histidine kinase"/>
    <property type="match status" value="1"/>
</dbReference>
<protein>
    <recommendedName>
        <fullName evidence="8">Protein-serine/threonine kinase</fullName>
        <ecNumber evidence="8">2.7.11.-</ecNumber>
    </recommendedName>
</protein>
<evidence type="ECO:0000256" key="8">
    <source>
        <dbReference type="RuleBase" id="RU366032"/>
    </source>
</evidence>
<evidence type="ECO:0000256" key="1">
    <source>
        <dbReference type="ARBA" id="ARBA00006155"/>
    </source>
</evidence>
<dbReference type="AlphaFoldDB" id="A0AAX4H7Q6"/>
<dbReference type="GO" id="GO:0004740">
    <property type="term" value="F:pyruvate dehydrogenase (acetyl-transferring) kinase activity"/>
    <property type="evidence" value="ECO:0007669"/>
    <property type="project" value="TreeGrafter"/>
</dbReference>
<dbReference type="InterPro" id="IPR005467">
    <property type="entry name" value="His_kinase_dom"/>
</dbReference>
<comment type="similarity">
    <text evidence="1 8">Belongs to the PDK/BCKDK protein kinase family.</text>
</comment>
<dbReference type="Gene3D" id="3.30.565.10">
    <property type="entry name" value="Histidine kinase-like ATPase, C-terminal domain"/>
    <property type="match status" value="1"/>
</dbReference>
<dbReference type="EC" id="2.7.11.-" evidence="8"/>
<dbReference type="GO" id="GO:0005524">
    <property type="term" value="F:ATP binding"/>
    <property type="evidence" value="ECO:0007669"/>
    <property type="project" value="UniProtKB-UniRule"/>
</dbReference>
<evidence type="ECO:0000313" key="10">
    <source>
        <dbReference type="EMBL" id="WPK24513.1"/>
    </source>
</evidence>
<keyword evidence="7 8" id="KW-0496">Mitochondrion</keyword>
<keyword evidence="6 8" id="KW-0067">ATP-binding</keyword>
<dbReference type="PROSITE" id="PS50109">
    <property type="entry name" value="HIS_KIN"/>
    <property type="match status" value="1"/>
</dbReference>
<evidence type="ECO:0000256" key="3">
    <source>
        <dbReference type="ARBA" id="ARBA00022679"/>
    </source>
</evidence>
<dbReference type="SMART" id="SM00387">
    <property type="entry name" value="HATPase_c"/>
    <property type="match status" value="1"/>
</dbReference>
<keyword evidence="11" id="KW-1185">Reference proteome</keyword>
<dbReference type="Proteomes" id="UP001338582">
    <property type="component" value="Chromosome 2"/>
</dbReference>
<dbReference type="InterPro" id="IPR036890">
    <property type="entry name" value="HATPase_C_sf"/>
</dbReference>
<dbReference type="InterPro" id="IPR018955">
    <property type="entry name" value="BCDHK/PDK_N"/>
</dbReference>
<dbReference type="RefSeq" id="XP_062876896.1">
    <property type="nucleotide sequence ID" value="XM_063020826.1"/>
</dbReference>
<dbReference type="Gene3D" id="1.20.140.20">
    <property type="entry name" value="Alpha-ketoacid/pyruvate dehydrogenase kinase, N-terminal domain"/>
    <property type="match status" value="1"/>
</dbReference>
<evidence type="ECO:0000256" key="5">
    <source>
        <dbReference type="ARBA" id="ARBA00022777"/>
    </source>
</evidence>
<evidence type="ECO:0000256" key="4">
    <source>
        <dbReference type="ARBA" id="ARBA00022741"/>
    </source>
</evidence>
<dbReference type="InterPro" id="IPR039028">
    <property type="entry name" value="BCKD/PDK"/>
</dbReference>
<dbReference type="GO" id="GO:0005759">
    <property type="term" value="C:mitochondrial matrix"/>
    <property type="evidence" value="ECO:0007669"/>
    <property type="project" value="UniProtKB-SubCell"/>
</dbReference>
<dbReference type="GO" id="GO:0010906">
    <property type="term" value="P:regulation of glucose metabolic process"/>
    <property type="evidence" value="ECO:0007669"/>
    <property type="project" value="TreeGrafter"/>
</dbReference>
<dbReference type="KEGG" id="asau:88172852"/>
<gene>
    <name evidence="10" type="ORF">PUMCH_001787</name>
</gene>
<dbReference type="InterPro" id="IPR036784">
    <property type="entry name" value="AK/P_DHK_N_sf"/>
</dbReference>
<evidence type="ECO:0000313" key="11">
    <source>
        <dbReference type="Proteomes" id="UP001338582"/>
    </source>
</evidence>
<organism evidence="10 11">
    <name type="scientific">Australozyma saopauloensis</name>
    <dbReference type="NCBI Taxonomy" id="291208"/>
    <lineage>
        <taxon>Eukaryota</taxon>
        <taxon>Fungi</taxon>
        <taxon>Dikarya</taxon>
        <taxon>Ascomycota</taxon>
        <taxon>Saccharomycotina</taxon>
        <taxon>Pichiomycetes</taxon>
        <taxon>Metschnikowiaceae</taxon>
        <taxon>Australozyma</taxon>
    </lineage>
</organism>
<reference evidence="10 11" key="1">
    <citation type="submission" date="2023-10" db="EMBL/GenBank/DDBJ databases">
        <title>Draft Genome Sequence of Candida saopaulonensis from a very Premature Infant with Sepsis.</title>
        <authorList>
            <person name="Ning Y."/>
            <person name="Dai R."/>
            <person name="Xiao M."/>
            <person name="Xu Y."/>
            <person name="Yan Q."/>
            <person name="Zhang L."/>
        </authorList>
    </citation>
    <scope>NUCLEOTIDE SEQUENCE [LARGE SCALE GENOMIC DNA]</scope>
    <source>
        <strain evidence="10 11">19XY460</strain>
    </source>
</reference>
<keyword evidence="4 8" id="KW-0547">Nucleotide-binding</keyword>
<dbReference type="PANTHER" id="PTHR11947">
    <property type="entry name" value="PYRUVATE DEHYDROGENASE KINASE"/>
    <property type="match status" value="1"/>
</dbReference>
<evidence type="ECO:0000256" key="7">
    <source>
        <dbReference type="ARBA" id="ARBA00023128"/>
    </source>
</evidence>
<dbReference type="PANTHER" id="PTHR11947:SF20">
    <property type="entry name" value="[3-METHYL-2-OXOBUTANOATE DEHYDROGENASE [LIPOAMIDE]] KINASE, MITOCHONDRIAL"/>
    <property type="match status" value="1"/>
</dbReference>